<keyword evidence="4 10" id="KW-0227">DNA damage</keyword>
<organism evidence="12 13">
    <name type="scientific">Candidatus Uhrbacteria bacterium GW2011_GWF2_41_16</name>
    <dbReference type="NCBI Taxonomy" id="1618997"/>
    <lineage>
        <taxon>Bacteria</taxon>
        <taxon>Candidatus Uhriibacteriota</taxon>
    </lineage>
</organism>
<dbReference type="InterPro" id="IPR036420">
    <property type="entry name" value="BRCT_dom_sf"/>
</dbReference>
<comment type="caution">
    <text evidence="12">The sequence shown here is derived from an EMBL/GenBank/DDBJ whole genome shotgun (WGS) entry which is preliminary data.</text>
</comment>
<keyword evidence="8 10" id="KW-0234">DNA repair</keyword>
<dbReference type="InterPro" id="IPR041663">
    <property type="entry name" value="DisA/LigA_HHH"/>
</dbReference>
<gene>
    <name evidence="10" type="primary">ligA</name>
    <name evidence="12" type="ORF">UU48_C0004G0014</name>
</gene>
<dbReference type="HAMAP" id="MF_01588">
    <property type="entry name" value="DNA_ligase_A"/>
    <property type="match status" value="1"/>
</dbReference>
<dbReference type="InterPro" id="IPR012340">
    <property type="entry name" value="NA-bd_OB-fold"/>
</dbReference>
<dbReference type="NCBIfam" id="TIGR00575">
    <property type="entry name" value="dnlj"/>
    <property type="match status" value="1"/>
</dbReference>
<dbReference type="EMBL" id="LCAU01000004">
    <property type="protein sequence ID" value="KKR98221.1"/>
    <property type="molecule type" value="Genomic_DNA"/>
</dbReference>
<dbReference type="Gene3D" id="6.20.10.30">
    <property type="match status" value="1"/>
</dbReference>
<reference evidence="12 13" key="1">
    <citation type="journal article" date="2015" name="Nature">
        <title>rRNA introns, odd ribosomes, and small enigmatic genomes across a large radiation of phyla.</title>
        <authorList>
            <person name="Brown C.T."/>
            <person name="Hug L.A."/>
            <person name="Thomas B.C."/>
            <person name="Sharon I."/>
            <person name="Castelle C.J."/>
            <person name="Singh A."/>
            <person name="Wilkins M.J."/>
            <person name="Williams K.H."/>
            <person name="Banfield J.F."/>
        </authorList>
    </citation>
    <scope>NUCLEOTIDE SEQUENCE [LARGE SCALE GENOMIC DNA]</scope>
</reference>
<sequence length="683" mass="77870">MTYSTMRKKEAQERMKKLKETIQYHRYLYHVLDKQEISEAALDSLKHELYLLEQQFPDLVTPDSPTQRVGGKPLEKFQKIRHRERMLSMEDVFTPEECGDWYKRITERLERSFFDVFCMVKLDGLAVSLVYEDGLLRTAATRGDGEIGEDVTWNIRTIEAIPLRLREPTKNEEEKFPFLLSMMKGRMEVRGEIYFPIRAFEAFNKQLEKEGKSPFANPRNAAAGSIRQLDPSITAARPLSFFAWDLVSHHGQKTHEEEWNLLRLLGFPVNSEITVVKGMEDIQAYWEQMQKQRHKLDYWIDGTVIRVNDNRAFEQLGVVGKTPRGLIAWKFSAEEATTIVEDVEWFVGRTGVLTPVAIVKPTWLGGTTVKHVSLHNFDEINRLDVRIGDTIILYKAGEIIPKVKQVLHKLRPVHVKKVNIPEYCPVCGSAVERQGREVAIICRNRHCFAQEKERILHAARAFGIDGLGPQTVSTLLDHNLIRIAPDLFALTPDDLQGLEHFADLSSKKLVTEIQSRKQISFPRFLLALGISEVGEETALVLTEAFGTIDRIMHASKEELIQISNIGEVVATHIVSFFADPLHQELVRAYFHQGIQIEQIPIKTISNLSGKTFVLTGSLHTMSREEAKEQLRILGAHTSESVSQKTDYVVVGEEAGSKFVKAKELGITLLSEEEFLSMLKTEKI</sequence>
<evidence type="ECO:0000256" key="8">
    <source>
        <dbReference type="ARBA" id="ARBA00023204"/>
    </source>
</evidence>
<dbReference type="SUPFAM" id="SSF50249">
    <property type="entry name" value="Nucleic acid-binding proteins"/>
    <property type="match status" value="1"/>
</dbReference>
<dbReference type="Gene3D" id="1.10.287.610">
    <property type="entry name" value="Helix hairpin bin"/>
    <property type="match status" value="1"/>
</dbReference>
<feature type="binding site" evidence="10">
    <location>
        <begin position="88"/>
        <end position="89"/>
    </location>
    <ligand>
        <name>NAD(+)</name>
        <dbReference type="ChEBI" id="CHEBI:57540"/>
    </ligand>
</feature>
<evidence type="ECO:0000313" key="12">
    <source>
        <dbReference type="EMBL" id="KKR98221.1"/>
    </source>
</evidence>
<dbReference type="Pfam" id="PF12826">
    <property type="entry name" value="HHH_2"/>
    <property type="match status" value="1"/>
</dbReference>
<dbReference type="PANTHER" id="PTHR23389:SF9">
    <property type="entry name" value="DNA LIGASE"/>
    <property type="match status" value="1"/>
</dbReference>
<keyword evidence="6 10" id="KW-0460">Magnesium</keyword>
<feature type="binding site" evidence="10">
    <location>
        <position position="442"/>
    </location>
    <ligand>
        <name>Zn(2+)</name>
        <dbReference type="ChEBI" id="CHEBI:29105"/>
    </ligand>
</feature>
<evidence type="ECO:0000256" key="3">
    <source>
        <dbReference type="ARBA" id="ARBA00022723"/>
    </source>
</evidence>
<dbReference type="EC" id="6.5.1.2" evidence="10"/>
<evidence type="ECO:0000256" key="2">
    <source>
        <dbReference type="ARBA" id="ARBA00022705"/>
    </source>
</evidence>
<feature type="binding site" evidence="10">
    <location>
        <position position="427"/>
    </location>
    <ligand>
        <name>Zn(2+)</name>
        <dbReference type="ChEBI" id="CHEBI:29105"/>
    </ligand>
</feature>
<feature type="binding site" evidence="10">
    <location>
        <position position="424"/>
    </location>
    <ligand>
        <name>Zn(2+)</name>
        <dbReference type="ChEBI" id="CHEBI:29105"/>
    </ligand>
</feature>
<dbReference type="Pfam" id="PF01653">
    <property type="entry name" value="DNA_ligase_aden"/>
    <property type="match status" value="1"/>
</dbReference>
<dbReference type="NCBIfam" id="NF005932">
    <property type="entry name" value="PRK07956.1"/>
    <property type="match status" value="1"/>
</dbReference>
<evidence type="ECO:0000256" key="1">
    <source>
        <dbReference type="ARBA" id="ARBA00022598"/>
    </source>
</evidence>
<evidence type="ECO:0000256" key="5">
    <source>
        <dbReference type="ARBA" id="ARBA00022833"/>
    </source>
</evidence>
<dbReference type="InterPro" id="IPR004149">
    <property type="entry name" value="Znf_DNAligase_C4"/>
</dbReference>
<dbReference type="PROSITE" id="PS50172">
    <property type="entry name" value="BRCT"/>
    <property type="match status" value="1"/>
</dbReference>
<keyword evidence="3 10" id="KW-0479">Metal-binding</keyword>
<dbReference type="AlphaFoldDB" id="A0A0G0VEZ3"/>
<dbReference type="PROSITE" id="PS01055">
    <property type="entry name" value="DNA_LIGASE_N1"/>
    <property type="match status" value="1"/>
</dbReference>
<dbReference type="PIRSF" id="PIRSF001604">
    <property type="entry name" value="LigA"/>
    <property type="match status" value="1"/>
</dbReference>
<dbReference type="GO" id="GO:0003911">
    <property type="term" value="F:DNA ligase (NAD+) activity"/>
    <property type="evidence" value="ECO:0007669"/>
    <property type="project" value="UniProtKB-UniRule"/>
</dbReference>
<dbReference type="InterPro" id="IPR001357">
    <property type="entry name" value="BRCT_dom"/>
</dbReference>
<dbReference type="GO" id="GO:0006260">
    <property type="term" value="P:DNA replication"/>
    <property type="evidence" value="ECO:0007669"/>
    <property type="project" value="UniProtKB-KW"/>
</dbReference>
<protein>
    <recommendedName>
        <fullName evidence="10">DNA ligase</fullName>
        <ecNumber evidence="10">6.5.1.2</ecNumber>
    </recommendedName>
    <alternativeName>
        <fullName evidence="10">Polydeoxyribonucleotide synthase [NAD(+)]</fullName>
    </alternativeName>
</protein>
<accession>A0A0G0VEZ3</accession>
<feature type="domain" description="BRCT" evidence="11">
    <location>
        <begin position="602"/>
        <end position="683"/>
    </location>
</feature>
<evidence type="ECO:0000313" key="13">
    <source>
        <dbReference type="Proteomes" id="UP000034746"/>
    </source>
</evidence>
<dbReference type="SUPFAM" id="SSF47781">
    <property type="entry name" value="RuvA domain 2-like"/>
    <property type="match status" value="1"/>
</dbReference>
<dbReference type="SMART" id="SM00292">
    <property type="entry name" value="BRCT"/>
    <property type="match status" value="1"/>
</dbReference>
<evidence type="ECO:0000256" key="9">
    <source>
        <dbReference type="ARBA" id="ARBA00034005"/>
    </source>
</evidence>
<comment type="cofactor">
    <cofactor evidence="10">
        <name>Mg(2+)</name>
        <dbReference type="ChEBI" id="CHEBI:18420"/>
    </cofactor>
    <cofactor evidence="10">
        <name>Mn(2+)</name>
        <dbReference type="ChEBI" id="CHEBI:29035"/>
    </cofactor>
</comment>
<evidence type="ECO:0000259" key="11">
    <source>
        <dbReference type="PROSITE" id="PS50172"/>
    </source>
</evidence>
<dbReference type="PATRIC" id="fig|1618997.3.peg.410"/>
<dbReference type="SUPFAM" id="SSF56091">
    <property type="entry name" value="DNA ligase/mRNA capping enzyme, catalytic domain"/>
    <property type="match status" value="1"/>
</dbReference>
<keyword evidence="5 10" id="KW-0862">Zinc</keyword>
<dbReference type="SMART" id="SM00532">
    <property type="entry name" value="LIGANc"/>
    <property type="match status" value="1"/>
</dbReference>
<feature type="binding site" evidence="10">
    <location>
        <position position="330"/>
    </location>
    <ligand>
        <name>NAD(+)</name>
        <dbReference type="ChEBI" id="CHEBI:57540"/>
    </ligand>
</feature>
<dbReference type="InterPro" id="IPR013840">
    <property type="entry name" value="DNAligase_N"/>
</dbReference>
<evidence type="ECO:0000256" key="7">
    <source>
        <dbReference type="ARBA" id="ARBA00023027"/>
    </source>
</evidence>
<keyword evidence="2 10" id="KW-0235">DNA replication</keyword>
<dbReference type="GO" id="GO:0006281">
    <property type="term" value="P:DNA repair"/>
    <property type="evidence" value="ECO:0007669"/>
    <property type="project" value="UniProtKB-KW"/>
</dbReference>
<keyword evidence="10" id="KW-0464">Manganese</keyword>
<dbReference type="Pfam" id="PF03120">
    <property type="entry name" value="OB_DNA_ligase"/>
    <property type="match status" value="1"/>
</dbReference>
<feature type="active site" description="N6-AMP-lysine intermediate" evidence="10">
    <location>
        <position position="121"/>
    </location>
</feature>
<dbReference type="Pfam" id="PF03119">
    <property type="entry name" value="DNA_ligase_ZBD"/>
    <property type="match status" value="1"/>
</dbReference>
<dbReference type="Pfam" id="PF00533">
    <property type="entry name" value="BRCT"/>
    <property type="match status" value="1"/>
</dbReference>
<dbReference type="CDD" id="cd00114">
    <property type="entry name" value="LIGANc"/>
    <property type="match status" value="1"/>
</dbReference>
<feature type="binding site" evidence="10">
    <location>
        <position position="447"/>
    </location>
    <ligand>
        <name>Zn(2+)</name>
        <dbReference type="ChEBI" id="CHEBI:29105"/>
    </ligand>
</feature>
<keyword evidence="7 10" id="KW-0520">NAD</keyword>
<dbReference type="InterPro" id="IPR013839">
    <property type="entry name" value="DNAligase_adenylation"/>
</dbReference>
<proteinExistence type="inferred from homology"/>
<dbReference type="Gene3D" id="2.40.50.140">
    <property type="entry name" value="Nucleic acid-binding proteins"/>
    <property type="match status" value="1"/>
</dbReference>
<dbReference type="Gene3D" id="3.30.470.30">
    <property type="entry name" value="DNA ligase/mRNA capping enzyme"/>
    <property type="match status" value="1"/>
</dbReference>
<dbReference type="InterPro" id="IPR001679">
    <property type="entry name" value="DNA_ligase"/>
</dbReference>
<dbReference type="Gene3D" id="3.40.50.10190">
    <property type="entry name" value="BRCT domain"/>
    <property type="match status" value="1"/>
</dbReference>
<feature type="binding site" evidence="10">
    <location>
        <position position="142"/>
    </location>
    <ligand>
        <name>NAD(+)</name>
        <dbReference type="ChEBI" id="CHEBI:57540"/>
    </ligand>
</feature>
<name>A0A0G0VEZ3_9BACT</name>
<dbReference type="Proteomes" id="UP000034746">
    <property type="component" value="Unassembled WGS sequence"/>
</dbReference>
<dbReference type="FunFam" id="1.10.150.20:FF:000006">
    <property type="entry name" value="DNA ligase"/>
    <property type="match status" value="1"/>
</dbReference>
<keyword evidence="1 10" id="KW-0436">Ligase</keyword>
<dbReference type="InterPro" id="IPR004150">
    <property type="entry name" value="NAD_DNA_ligase_OB"/>
</dbReference>
<comment type="caution">
    <text evidence="10">Lacks conserved residue(s) required for the propagation of feature annotation.</text>
</comment>
<evidence type="ECO:0000256" key="10">
    <source>
        <dbReference type="HAMAP-Rule" id="MF_01588"/>
    </source>
</evidence>
<comment type="catalytic activity">
    <reaction evidence="9 10">
        <text>NAD(+) + (deoxyribonucleotide)n-3'-hydroxyl + 5'-phospho-(deoxyribonucleotide)m = (deoxyribonucleotide)n+m + AMP + beta-nicotinamide D-nucleotide.</text>
        <dbReference type="EC" id="6.5.1.2"/>
    </reaction>
</comment>
<evidence type="ECO:0000256" key="6">
    <source>
        <dbReference type="ARBA" id="ARBA00022842"/>
    </source>
</evidence>
<dbReference type="InterPro" id="IPR018239">
    <property type="entry name" value="DNA_ligase_AS"/>
</dbReference>
<dbReference type="InterPro" id="IPR010994">
    <property type="entry name" value="RuvA_2-like"/>
</dbReference>
<dbReference type="Gene3D" id="1.10.150.20">
    <property type="entry name" value="5' to 3' exonuclease, C-terminal subdomain"/>
    <property type="match status" value="2"/>
</dbReference>
<comment type="similarity">
    <text evidence="10">Belongs to the NAD-dependent DNA ligase family. LigA subfamily.</text>
</comment>
<dbReference type="PANTHER" id="PTHR23389">
    <property type="entry name" value="CHROMOSOME TRANSMISSION FIDELITY FACTOR 18"/>
    <property type="match status" value="1"/>
</dbReference>
<evidence type="ECO:0000256" key="4">
    <source>
        <dbReference type="ARBA" id="ARBA00022763"/>
    </source>
</evidence>
<dbReference type="GO" id="GO:0046872">
    <property type="term" value="F:metal ion binding"/>
    <property type="evidence" value="ECO:0007669"/>
    <property type="project" value="UniProtKB-KW"/>
</dbReference>
<comment type="function">
    <text evidence="10">DNA ligase that catalyzes the formation of phosphodiester linkages between 5'-phosphoryl and 3'-hydroxyl groups in double-stranded DNA using NAD as a coenzyme and as the energy source for the reaction. It is essential for DNA replication and repair of damaged DNA.</text>
</comment>
<dbReference type="GO" id="GO:0005829">
    <property type="term" value="C:cytosol"/>
    <property type="evidence" value="ECO:0007669"/>
    <property type="project" value="TreeGrafter"/>
</dbReference>
<dbReference type="SUPFAM" id="SSF52113">
    <property type="entry name" value="BRCT domain"/>
    <property type="match status" value="1"/>
</dbReference>
<dbReference type="CDD" id="cd17748">
    <property type="entry name" value="BRCT_DNA_ligase_like"/>
    <property type="match status" value="1"/>
</dbReference>
<feature type="binding site" evidence="10">
    <location>
        <position position="192"/>
    </location>
    <ligand>
        <name>NAD(+)</name>
        <dbReference type="ChEBI" id="CHEBI:57540"/>
    </ligand>
</feature>